<keyword evidence="13" id="KW-0966">Cell projection</keyword>
<dbReference type="Gene3D" id="1.20.58.1120">
    <property type="match status" value="1"/>
</dbReference>
<evidence type="ECO:0000256" key="6">
    <source>
        <dbReference type="ARBA" id="ARBA00022741"/>
    </source>
</evidence>
<dbReference type="FunFam" id="3.40.50.300:FF:002141">
    <property type="entry name" value="Dynein heavy chain"/>
    <property type="match status" value="1"/>
</dbReference>
<evidence type="ECO:0000313" key="26">
    <source>
        <dbReference type="Ensembl" id="ENSXETP00000036462"/>
    </source>
</evidence>
<gene>
    <name evidence="26 28 29" type="primary">dnah9</name>
</gene>
<evidence type="ECO:0000256" key="5">
    <source>
        <dbReference type="ARBA" id="ARBA00022737"/>
    </source>
</evidence>
<dbReference type="InterPro" id="IPR004273">
    <property type="entry name" value="Dynein_heavy_D6_P-loop"/>
</dbReference>
<dbReference type="Pfam" id="PF17857">
    <property type="entry name" value="AAA_lid_1"/>
    <property type="match status" value="1"/>
</dbReference>
<keyword evidence="12" id="KW-0206">Cytoskeleton</keyword>
<evidence type="ECO:0000256" key="1">
    <source>
        <dbReference type="ARBA" id="ARBA00004430"/>
    </source>
</evidence>
<dbReference type="FunFam" id="1.20.1270.280:FF:000003">
    <property type="entry name" value="Dynein axonemal heavy chain 17"/>
    <property type="match status" value="1"/>
</dbReference>
<dbReference type="Proteomes" id="UP000008143">
    <property type="component" value="Chromosome 10"/>
</dbReference>
<dbReference type="InterPro" id="IPR013602">
    <property type="entry name" value="Dynein_heavy_linker"/>
</dbReference>
<dbReference type="FunFam" id="1.10.8.720:FF:000002">
    <property type="entry name" value="Dynein heavy chain 9, axonemal"/>
    <property type="match status" value="1"/>
</dbReference>
<dbReference type="Gene3D" id="1.10.8.710">
    <property type="match status" value="1"/>
</dbReference>
<dbReference type="PANTHER" id="PTHR45703:SF4">
    <property type="entry name" value="DYNEIN AXONEMAL HEAVY CHAIN 17"/>
    <property type="match status" value="1"/>
</dbReference>
<dbReference type="GO" id="GO:0051959">
    <property type="term" value="F:dynein light intermediate chain binding"/>
    <property type="evidence" value="ECO:0007669"/>
    <property type="project" value="InterPro"/>
</dbReference>
<dbReference type="eggNOG" id="KOG3595">
    <property type="taxonomic scope" value="Eukaryota"/>
</dbReference>
<dbReference type="InterPro" id="IPR035699">
    <property type="entry name" value="AAA_6"/>
</dbReference>
<dbReference type="FunFam" id="1.20.920.30:FF:000003">
    <property type="entry name" value="Dynein axonemal heavy chain 17"/>
    <property type="match status" value="1"/>
</dbReference>
<dbReference type="GeneTree" id="ENSGT00940000154076"/>
<evidence type="ECO:0000259" key="18">
    <source>
        <dbReference type="Pfam" id="PF12774"/>
    </source>
</evidence>
<evidence type="ECO:0000256" key="12">
    <source>
        <dbReference type="ARBA" id="ARBA00023212"/>
    </source>
</evidence>
<dbReference type="FunFam" id="1.10.8.1220:FF:000001">
    <property type="entry name" value="Dynein axonemal heavy chain 5"/>
    <property type="match status" value="1"/>
</dbReference>
<evidence type="ECO:0000256" key="8">
    <source>
        <dbReference type="ARBA" id="ARBA00023017"/>
    </source>
</evidence>
<dbReference type="FunFam" id="3.40.50.300:FF:000682">
    <property type="entry name" value="Dynein axonemal heavy chain 17"/>
    <property type="match status" value="1"/>
</dbReference>
<evidence type="ECO:0000259" key="19">
    <source>
        <dbReference type="Pfam" id="PF12777"/>
    </source>
</evidence>
<evidence type="ECO:0000259" key="22">
    <source>
        <dbReference type="Pfam" id="PF17852"/>
    </source>
</evidence>
<dbReference type="Gene3D" id="1.20.1270.280">
    <property type="match status" value="1"/>
</dbReference>
<reference evidence="26" key="2">
    <citation type="submission" date="2011-06" db="UniProtKB">
        <authorList>
            <consortium name="Ensembl"/>
        </authorList>
    </citation>
    <scope>IDENTIFICATION</scope>
</reference>
<dbReference type="GeneID" id="100494609"/>
<dbReference type="OMA" id="WAYLVND"/>
<keyword evidence="9 14" id="KW-0175">Coiled coil</keyword>
<dbReference type="InterPro" id="IPR035706">
    <property type="entry name" value="AAA_9"/>
</dbReference>
<dbReference type="GO" id="GO:0005874">
    <property type="term" value="C:microtubule"/>
    <property type="evidence" value="ECO:0007669"/>
    <property type="project" value="UniProtKB-KW"/>
</dbReference>
<dbReference type="Gene3D" id="3.10.490.20">
    <property type="match status" value="1"/>
</dbReference>
<keyword evidence="8" id="KW-0243">Dynein</keyword>
<evidence type="ECO:0000313" key="28">
    <source>
        <dbReference type="RefSeq" id="XP_031750656.1"/>
    </source>
</evidence>
<evidence type="ECO:0000259" key="21">
    <source>
        <dbReference type="Pfam" id="PF12781"/>
    </source>
</evidence>
<dbReference type="InterPro" id="IPR026983">
    <property type="entry name" value="DHC"/>
</dbReference>
<dbReference type="OrthoDB" id="10251809at2759"/>
<dbReference type="Pfam" id="PF18199">
    <property type="entry name" value="Dynein_C"/>
    <property type="match status" value="1"/>
</dbReference>
<dbReference type="FunFam" id="1.20.920.20:FF:000003">
    <property type="entry name" value="Dynein axonemal heavy chain 17"/>
    <property type="match status" value="1"/>
</dbReference>
<evidence type="ECO:0000259" key="25">
    <source>
        <dbReference type="Pfam" id="PF18199"/>
    </source>
</evidence>
<comment type="subcellular location">
    <subcellularLocation>
        <location evidence="1">Cytoplasm</location>
        <location evidence="1">Cytoskeleton</location>
        <location evidence="1">Cilium axoneme</location>
    </subcellularLocation>
</comment>
<dbReference type="Pfam" id="PF17852">
    <property type="entry name" value="Dynein_AAA_lid"/>
    <property type="match status" value="1"/>
</dbReference>
<dbReference type="Gene3D" id="1.20.920.30">
    <property type="match status" value="1"/>
</dbReference>
<dbReference type="Gene3D" id="6.10.140.1060">
    <property type="match status" value="1"/>
</dbReference>
<dbReference type="Gene3D" id="1.10.8.720">
    <property type="entry name" value="Region D6 of dynein motor"/>
    <property type="match status" value="1"/>
</dbReference>
<dbReference type="InterPro" id="IPR042228">
    <property type="entry name" value="Dynein_linker_3"/>
</dbReference>
<dbReference type="Pfam" id="PF12780">
    <property type="entry name" value="AAA_8"/>
    <property type="match status" value="1"/>
</dbReference>
<keyword evidence="27" id="KW-1185">Reference proteome</keyword>
<dbReference type="FunFam" id="1.20.58.1120:FF:000002">
    <property type="entry name" value="Dynein heavy chain 9, axonemal"/>
    <property type="match status" value="1"/>
</dbReference>
<dbReference type="KEGG" id="xtr:100494609"/>
<dbReference type="SUPFAM" id="SSF52540">
    <property type="entry name" value="P-loop containing nucleoside triphosphate hydrolases"/>
    <property type="match status" value="4"/>
</dbReference>
<dbReference type="Ensembl" id="ENSXETT00000036462">
    <property type="protein sequence ID" value="ENSXETP00000036462"/>
    <property type="gene ID" value="ENSXETG00000025251"/>
</dbReference>
<dbReference type="FunFam" id="3.10.490.20:FF:000002">
    <property type="entry name" value="Dynein axonemal heavy chain 17"/>
    <property type="match status" value="1"/>
</dbReference>
<protein>
    <submittedName>
        <fullName evidence="28">Dynein heavy chain 9, axonemal</fullName>
    </submittedName>
    <submittedName>
        <fullName evidence="26">Dynein, axonemal, heavy chain 9</fullName>
    </submittedName>
</protein>
<dbReference type="Pfam" id="PF18198">
    <property type="entry name" value="AAA_lid_11"/>
    <property type="match status" value="1"/>
</dbReference>
<feature type="coiled-coil region" evidence="14">
    <location>
        <begin position="769"/>
        <end position="796"/>
    </location>
</feature>
<dbReference type="CTD" id="1770"/>
<dbReference type="GO" id="GO:0005524">
    <property type="term" value="F:ATP binding"/>
    <property type="evidence" value="ECO:0007669"/>
    <property type="project" value="UniProtKB-KW"/>
</dbReference>
<dbReference type="InterPro" id="IPR042219">
    <property type="entry name" value="AAA_lid_11_sf"/>
</dbReference>
<keyword evidence="5" id="KW-0677">Repeat</keyword>
<dbReference type="FunFam" id="1.10.8.710:FF:000002">
    <property type="entry name" value="dynein heavy chain 17, axonemal"/>
    <property type="match status" value="1"/>
</dbReference>
<evidence type="ECO:0000259" key="20">
    <source>
        <dbReference type="Pfam" id="PF12780"/>
    </source>
</evidence>
<dbReference type="GO" id="GO:0008569">
    <property type="term" value="F:minus-end-directed microtubule motor activity"/>
    <property type="evidence" value="ECO:0007669"/>
    <property type="project" value="InterPro"/>
</dbReference>
<dbReference type="Gene3D" id="1.20.920.20">
    <property type="match status" value="1"/>
</dbReference>
<feature type="domain" description="Dynein heavy chain AAA lid" evidence="24">
    <location>
        <begin position="4026"/>
        <end position="4162"/>
    </location>
</feature>
<evidence type="ECO:0000256" key="14">
    <source>
        <dbReference type="SAM" id="Coils"/>
    </source>
</evidence>
<dbReference type="InterPro" id="IPR041589">
    <property type="entry name" value="DNAH3_AAA_lid_1"/>
</dbReference>
<feature type="domain" description="Dynein heavy chain hydrolytic ATP-binding dynein motor region" evidence="18">
    <location>
        <begin position="1811"/>
        <end position="2137"/>
    </location>
</feature>
<dbReference type="Bgee" id="ENSXETG00000025251">
    <property type="expression patterns" value="Expressed in testis and 12 other cell types or tissues"/>
</dbReference>
<keyword evidence="11" id="KW-0505">Motor protein</keyword>
<evidence type="ECO:0000256" key="9">
    <source>
        <dbReference type="ARBA" id="ARBA00023054"/>
    </source>
</evidence>
<dbReference type="FunFam" id="1.10.287.2620:FF:000004">
    <property type="entry name" value="Dynein axonemal heavy chain 17"/>
    <property type="match status" value="1"/>
</dbReference>
<feature type="domain" description="Dynein heavy chain 3 AAA+ lid" evidence="23">
    <location>
        <begin position="2630"/>
        <end position="2729"/>
    </location>
</feature>
<feature type="coiled-coil region" evidence="14">
    <location>
        <begin position="3261"/>
        <end position="3316"/>
    </location>
</feature>
<dbReference type="FunFam" id="3.40.50.300:FF:000411">
    <property type="entry name" value="dynein heavy chain 17, axonemal"/>
    <property type="match status" value="1"/>
</dbReference>
<feature type="domain" description="Dynein heavy chain tail" evidence="16">
    <location>
        <begin position="193"/>
        <end position="768"/>
    </location>
</feature>
<dbReference type="Pfam" id="PF03028">
    <property type="entry name" value="Dynein_heavy"/>
    <property type="match status" value="1"/>
</dbReference>
<keyword evidence="10" id="KW-0969">Cilium</keyword>
<evidence type="ECO:0000256" key="4">
    <source>
        <dbReference type="ARBA" id="ARBA00022701"/>
    </source>
</evidence>
<keyword evidence="4" id="KW-0493">Microtubule</keyword>
<feature type="domain" description="Dynein heavy chain coiled coil stalk" evidence="19">
    <location>
        <begin position="3046"/>
        <end position="3389"/>
    </location>
</feature>
<dbReference type="FunFam" id="1.20.140.100:FF:000007">
    <property type="entry name" value="Dynein axonemal heavy chain 9"/>
    <property type="match status" value="1"/>
</dbReference>
<evidence type="ECO:0000259" key="16">
    <source>
        <dbReference type="Pfam" id="PF08385"/>
    </source>
</evidence>
<dbReference type="Xenbase" id="XB-GENE-5753499">
    <property type="gene designation" value="dnah9"/>
</dbReference>
<dbReference type="Gene3D" id="1.10.472.130">
    <property type="match status" value="1"/>
</dbReference>
<keyword evidence="3" id="KW-0963">Cytoplasm</keyword>
<reference evidence="28" key="3">
    <citation type="submission" date="2025-04" db="UniProtKB">
        <authorList>
            <consortium name="RefSeq"/>
        </authorList>
    </citation>
    <scope>IDENTIFICATION</scope>
    <source>
        <strain evidence="28">Nigerian</strain>
        <tissue evidence="28">Liver and blood</tissue>
    </source>
</reference>
<dbReference type="InterPro" id="IPR041466">
    <property type="entry name" value="Dynein_AAA5_ext"/>
</dbReference>
<dbReference type="Pfam" id="PF12775">
    <property type="entry name" value="AAA_7"/>
    <property type="match status" value="1"/>
</dbReference>
<evidence type="ECO:0000313" key="29">
    <source>
        <dbReference type="Xenbase" id="XB-GENE-5753499"/>
    </source>
</evidence>
<name>F6Y3Y6_XENTR</name>
<dbReference type="FunFam" id="3.40.50.300:FF:000219">
    <property type="entry name" value="Dynein axonemal heavy chain 17"/>
    <property type="match status" value="1"/>
</dbReference>
<dbReference type="Pfam" id="PF12781">
    <property type="entry name" value="AAA_9"/>
    <property type="match status" value="1"/>
</dbReference>
<feature type="coiled-coil region" evidence="14">
    <location>
        <begin position="3623"/>
        <end position="3653"/>
    </location>
</feature>
<dbReference type="InterPro" id="IPR041228">
    <property type="entry name" value="Dynein_C"/>
</dbReference>
<proteinExistence type="inferred from homology"/>
<evidence type="ECO:0000259" key="17">
    <source>
        <dbReference type="Pfam" id="PF08393"/>
    </source>
</evidence>
<evidence type="ECO:0000259" key="24">
    <source>
        <dbReference type="Pfam" id="PF18198"/>
    </source>
</evidence>
<evidence type="ECO:0000256" key="13">
    <source>
        <dbReference type="ARBA" id="ARBA00023273"/>
    </source>
</evidence>
<evidence type="ECO:0000259" key="23">
    <source>
        <dbReference type="Pfam" id="PF17857"/>
    </source>
</evidence>
<keyword evidence="7" id="KW-0067">ATP-binding</keyword>
<dbReference type="InterPro" id="IPR042222">
    <property type="entry name" value="Dynein_2_N"/>
</dbReference>
<dbReference type="HOGENOM" id="CLU_000038_7_2_1"/>
<dbReference type="Gene3D" id="3.20.180.20">
    <property type="entry name" value="Dynein heavy chain, N-terminal domain 2"/>
    <property type="match status" value="1"/>
</dbReference>
<dbReference type="GO" id="GO:0005930">
    <property type="term" value="C:axoneme"/>
    <property type="evidence" value="ECO:0007669"/>
    <property type="project" value="UniProtKB-SubCell"/>
</dbReference>
<dbReference type="Gene3D" id="1.10.8.1220">
    <property type="match status" value="1"/>
</dbReference>
<dbReference type="Pfam" id="PF08393">
    <property type="entry name" value="DHC_N2"/>
    <property type="match status" value="1"/>
</dbReference>
<dbReference type="FunFam" id="3.40.50.300:FF:000049">
    <property type="entry name" value="Dynein, axonemal, heavy chain 5"/>
    <property type="match status" value="1"/>
</dbReference>
<dbReference type="GO" id="GO:0097729">
    <property type="term" value="C:9+2 motile cilium"/>
    <property type="evidence" value="ECO:0007669"/>
    <property type="project" value="UniProtKB-ARBA"/>
</dbReference>
<dbReference type="Pfam" id="PF12774">
    <property type="entry name" value="AAA_6"/>
    <property type="match status" value="1"/>
</dbReference>
<evidence type="ECO:0000256" key="3">
    <source>
        <dbReference type="ARBA" id="ARBA00022490"/>
    </source>
</evidence>
<dbReference type="PANTHER" id="PTHR45703">
    <property type="entry name" value="DYNEIN HEAVY CHAIN"/>
    <property type="match status" value="1"/>
</dbReference>
<dbReference type="InterPro" id="IPR013594">
    <property type="entry name" value="Dynein_heavy_tail"/>
</dbReference>
<comment type="similarity">
    <text evidence="2">Belongs to the dynein heavy chain family.</text>
</comment>
<dbReference type="InterPro" id="IPR043160">
    <property type="entry name" value="Dynein_C_barrel"/>
</dbReference>
<dbReference type="GO" id="GO:0045505">
    <property type="term" value="F:dynein intermediate chain binding"/>
    <property type="evidence" value="ECO:0007669"/>
    <property type="project" value="InterPro"/>
</dbReference>
<dbReference type="FunFam" id="3.20.180.20:FF:000001">
    <property type="entry name" value="Dynein axonemal heavy chain 5"/>
    <property type="match status" value="1"/>
</dbReference>
<evidence type="ECO:0000256" key="11">
    <source>
        <dbReference type="ARBA" id="ARBA00023175"/>
    </source>
</evidence>
<dbReference type="InterPro" id="IPR043157">
    <property type="entry name" value="Dynein_AAA1S"/>
</dbReference>
<dbReference type="InterPro" id="IPR024743">
    <property type="entry name" value="Dynein_HC_stalk"/>
</dbReference>
<dbReference type="RefSeq" id="XP_031750656.1">
    <property type="nucleotide sequence ID" value="XM_031894796.1"/>
</dbReference>
<dbReference type="Gene3D" id="3.40.50.300">
    <property type="entry name" value="P-loop containing nucleotide triphosphate hydrolases"/>
    <property type="match status" value="5"/>
</dbReference>
<keyword evidence="6" id="KW-0547">Nucleotide-binding</keyword>
<feature type="domain" description="Dynein heavy chain C-terminal" evidence="25">
    <location>
        <begin position="4168"/>
        <end position="4463"/>
    </location>
</feature>
<evidence type="ECO:0000256" key="7">
    <source>
        <dbReference type="ARBA" id="ARBA00022840"/>
    </source>
</evidence>
<dbReference type="InterPro" id="IPR027417">
    <property type="entry name" value="P-loop_NTPase"/>
</dbReference>
<evidence type="ECO:0000256" key="2">
    <source>
        <dbReference type="ARBA" id="ARBA00008887"/>
    </source>
</evidence>
<feature type="domain" description="Dynein heavy chain region D6 P-loop" evidence="15">
    <location>
        <begin position="3874"/>
        <end position="3994"/>
    </location>
</feature>
<feature type="domain" description="Dynein heavy chain ATP-binding dynein motor region" evidence="21">
    <location>
        <begin position="3416"/>
        <end position="3633"/>
    </location>
</feature>
<dbReference type="AGR" id="Xenbase:XB-GENE-5753499"/>
<organism evidence="26">
    <name type="scientific">Xenopus tropicalis</name>
    <name type="common">Western clawed frog</name>
    <name type="synonym">Silurana tropicalis</name>
    <dbReference type="NCBI Taxonomy" id="8364"/>
    <lineage>
        <taxon>Eukaryota</taxon>
        <taxon>Metazoa</taxon>
        <taxon>Chordata</taxon>
        <taxon>Craniata</taxon>
        <taxon>Vertebrata</taxon>
        <taxon>Euteleostomi</taxon>
        <taxon>Amphibia</taxon>
        <taxon>Batrachia</taxon>
        <taxon>Anura</taxon>
        <taxon>Pipoidea</taxon>
        <taxon>Pipidae</taxon>
        <taxon>Xenopodinae</taxon>
        <taxon>Xenopus</taxon>
        <taxon>Silurana</taxon>
    </lineage>
</organism>
<dbReference type="GO" id="GO:0030286">
    <property type="term" value="C:dynein complex"/>
    <property type="evidence" value="ECO:0007669"/>
    <property type="project" value="UniProtKB-KW"/>
</dbReference>
<dbReference type="Gene3D" id="1.10.287.2620">
    <property type="match status" value="1"/>
</dbReference>
<evidence type="ECO:0000256" key="10">
    <source>
        <dbReference type="ARBA" id="ARBA00023069"/>
    </source>
</evidence>
<dbReference type="Gene3D" id="1.20.140.100">
    <property type="entry name" value="Dynein heavy chain, N-terminal domain 2"/>
    <property type="match status" value="1"/>
</dbReference>
<feature type="domain" description="Dynein heavy chain linker" evidence="17">
    <location>
        <begin position="1271"/>
        <end position="1677"/>
    </location>
</feature>
<dbReference type="InterPro" id="IPR024317">
    <property type="entry name" value="Dynein_heavy_chain_D4_dom"/>
</dbReference>
<dbReference type="Pfam" id="PF12777">
    <property type="entry name" value="MT"/>
    <property type="match status" value="1"/>
</dbReference>
<evidence type="ECO:0000259" key="15">
    <source>
        <dbReference type="Pfam" id="PF03028"/>
    </source>
</evidence>
<dbReference type="InterPro" id="IPR041658">
    <property type="entry name" value="AAA_lid_11"/>
</dbReference>
<feature type="domain" description="Dynein heavy chain AAA 5 extension" evidence="22">
    <location>
        <begin position="2295"/>
        <end position="2412"/>
    </location>
</feature>
<feature type="coiled-coil region" evidence="14">
    <location>
        <begin position="3038"/>
        <end position="3089"/>
    </location>
</feature>
<accession>F6Y3Y6</accession>
<dbReference type="FunFam" id="1.10.472.130:FF:000001">
    <property type="entry name" value="Dynein, axonemal, heavy chain 9"/>
    <property type="match status" value="1"/>
</dbReference>
<feature type="domain" description="Dynein heavy chain AAA module D4" evidence="20">
    <location>
        <begin position="2774"/>
        <end position="3033"/>
    </location>
</feature>
<reference evidence="26" key="1">
    <citation type="journal article" date="2010" name="Science">
        <title>The genome of the Western clawed frog Xenopus tropicalis.</title>
        <authorList>
            <person name="Hellsten U."/>
            <person name="Harland R.M."/>
            <person name="Gilchrist M.J."/>
            <person name="Hendrix D."/>
            <person name="Jurka J."/>
            <person name="Kapitonov V."/>
            <person name="Ovcharenko I."/>
            <person name="Putnam N.H."/>
            <person name="Shu S."/>
            <person name="Taher L."/>
            <person name="Blitz I.L."/>
            <person name="Blumberg B."/>
            <person name="Dichmann D.S."/>
            <person name="Dubchak I."/>
            <person name="Amaya E."/>
            <person name="Detter J.C."/>
            <person name="Fletcher R."/>
            <person name="Gerhard D.S."/>
            <person name="Goodstein D."/>
            <person name="Graves T."/>
            <person name="Grigoriev I.V."/>
            <person name="Grimwood J."/>
            <person name="Kawashima T."/>
            <person name="Lindquist E."/>
            <person name="Lucas S.M."/>
            <person name="Mead P.E."/>
            <person name="Mitros T."/>
            <person name="Ogino H."/>
            <person name="Ohta Y."/>
            <person name="Poliakov A.V."/>
            <person name="Pollet N."/>
            <person name="Robert J."/>
            <person name="Salamov A."/>
            <person name="Sater A.K."/>
            <person name="Schmutz J."/>
            <person name="Terry A."/>
            <person name="Vize P.D."/>
            <person name="Warren W.C."/>
            <person name="Wells D."/>
            <person name="Wills A."/>
            <person name="Wilson R.K."/>
            <person name="Zimmerman L.B."/>
            <person name="Zorn A.M."/>
            <person name="Grainger R."/>
            <person name="Grammer T."/>
            <person name="Khokha M.K."/>
            <person name="Richardson P.M."/>
            <person name="Rokhsar D.S."/>
        </authorList>
    </citation>
    <scope>NUCLEOTIDE SEQUENCE [LARGE SCALE GENOMIC DNA]</scope>
    <source>
        <strain evidence="26">Nigerian</strain>
    </source>
</reference>
<dbReference type="GO" id="GO:0007018">
    <property type="term" value="P:microtubule-based movement"/>
    <property type="evidence" value="ECO:0007669"/>
    <property type="project" value="InterPro"/>
</dbReference>
<dbReference type="Pfam" id="PF08385">
    <property type="entry name" value="DHC_N1"/>
    <property type="match status" value="1"/>
</dbReference>
<evidence type="ECO:0000313" key="27">
    <source>
        <dbReference type="Proteomes" id="UP000008143"/>
    </source>
</evidence>
<sequence length="4465" mass="511851">MEDPATPSDKRLQFLEDYVLKTLKLKPDRWQKCVATEEYRQTLQEFLDKADQLLLVVTLNPAGLLVPVLEFPKGSKNKAVFFLKRSTSPLSADAMKSSLIYGDLSYSPLDHFSAVVEEVVVPILANQKNHQNWPHVVSDDVTRHVNQLKSRTFVMVGQVKGKTLLPLPAGSEKVDYIDNENEKNNDELDRTMIHAIESAIIQWSHQVHGVLKKKSSEPLLQGKNPNPNAEIDFWKNRYADLECIHNQLRMTRVRKMAELLERVQSCYFPAFKALFRDVVAALAEAEDINLHLKPLQRHFENIENVEFNEVKPHIAGLMHVICLLWSRSKHYNTPDQIIVLMQEVCNLFIQQARSYLGPEDLLKGEVEESLGKVQEALSILRLLVSTFQEKRETLKTYFRDGEEPKTWDFPAIMVFSRLDIFIRRLVTIENLLLTALDMMKLEKIVFAGVKGNSLGQKVLTMYDEFQEVFKVFSDRSDDCLDLQNKEFERDIFEFEQRVQDMDRRLGAIFCQGFDDASNLEYAFKLLDMFGSLLERPLIAAEAFDKYPLLISMFDQELDSAKMIYNRHMQTAAEPDNAQINQNMPPVAGNLKWTQQLRERLQNTYSNFRHVTHPCMESAEGAQMKQKYEEMMALLEKYKEKLYEEWCRTVSEKSQYNLTRPLIVRDENTKLIFVNFDPQLVSVLREVKYLQELRMETIPTEAGDIFSSKESYRTFTANLELTANRYNKVMRTILEVEFPLIEGQLQNIDVRLKEAEETLNWKANGVWEYIQEVRDMVHDLERRVQKARDNVDEIQAIMKTWVLPIFERKDGRKEALLSLDDRSDRLEKRYSLIRESGTKLHALLKENRELFSADPSSDVWKAYVDFIDDMVLDGFFNAIECSLKCLLDNTDAKAGLAPLFEVQMDLLIPDMVFRPGLEHGSSDGLYDIIEGLINDIYRISALVPRLAEHSTFSHYQADMEDMADLADMRNAIMESVQNVMTSCTDYRNTFDHYAYLYVDDRKEFMRQFLLYGHVLTAEEIEAHAEDGVPETPPSLQQFKEQIDSYEKIYEEIGRVEPVNIFDCWMRVDAQPFKSALLNVVKRWSLMFKQHLIDHVTNSLADLEEFIKVAERGLSKQLKEGDYNGLVEIMGHLMAVKERQANTDDLFEPLKQTIELLKVYDQELPDEVYKQLEELPEKWNNIKKMAITVKQQVAPLQANEVALLRRNCATFDVEQHKFREAFRKQAPFRFDSISPYQTLDAKNVEIKAMESTMSSIYESAALFEVNIPDYKQLKQCRKEVCLLKELWDMIFLVKSNMNDWQTTRWREINVENMDLECKKFAKDIRNLDKEMRAWDAFTGLDNQVKNILTSLRAVAELQNPAIRERHWSQLMQATGVRFTMDEDTTLADLLKLNLHNFEDEVRGIVDKAVKEMGMEKVLKELDTTWCSMNFNYEPHPRTSVPLIKSDEELIETLEDNQVQLQNLMTSKYIAFFLEEVSGWQKKLSTADSVISIWFEVQRTWSHLESIFIGSDDIRSQLPEDSSRFEGIDTDFKELANDANKTPNVIEATNKPGLYERLEGIQERLSLCEKALAEYLDTKRLAFPRFYFISSADLLDILSNGTNPQLVMRHLSKLFDNMAKMKFQEDSDGSQSKMGLGMYSKEDEYVPFNEPCDCSGQVETWLNRVLDTMRATVRHEMTEAVTAYEEKPREQWLFDYPAQVALTCTQIWWTTEVGISFARLEEGYENGMKDYFKKQVNQLNTLITMLIGQLSKGDRQKIMTICTIDVHARDVVSKMIAQKIDNAQAFVWLSQLRHRWDDQKKHCFANICDAQFLYSYEYLGNTPRLVITPLTDRCYITLTQSLHLTMSGAPAGPAGTGKTETTKDLGRALGIMVYVFNCSEQMDYKSCGNIYKGLSQTGAWGCFDEFNRISVEVLSVVAVQVKSIQDAIRDKKKRFNFLGEEINLIPSVGIFITMNPGYAGRTELPENLKALFRPCAMVVPDFELICEIMLVAEGFIEARLLARKFITLYQLCKELLSKQDHYDWGLRAIKSVLVVAGSLKRGDPDRPEDQVLMRALRDFNIPKIVTDDMPVFMGLIGDLFPALDVPRKRDLEFESFVKQAVLDLKLQAEDNFVLKVVQLEELLAVRHSVFIVGNAGTGKSQVLKSLNKTYQIMKRRPVWTDLNPKAVTNDELFGIINPSTREWKDGLFSSIMRELANITHDGPKWIVLDGDIDPMWIESLNTVMDDNKVLTLASNERIPLNPTMRLVFEISHLRTATPATVSRAGILYINPADLGWNPPVTSWIDKREIQSERANLTILFDKYLPLCLDTLRTRFKKIIPVPEQSMVQMLCYLLECLLTKENTPPDCPKELYELYFVFAAVWAFGGAMFQDQLVDYRVEFSKWWVTEFKTIKFPSQGTVFDYYIDPESKKFEPWSKLIPKFEFDPEMPLQACLVHTNETIRVRYFMDKLLERRRPVMLVGNAGTGKSVLVGDKLSSLDSDEYMIKNVPFNYYTTSAMLQAVLEKPLEKKSGRNYGPPGTKKLIYFIDDMNMPEVDTYGTVQPHTLIRQHMDYGHWYDRGKLSMKEIMNVQYVSCMNPTAGSFTINPRLQRHFCVFALSFPGTDALSTIYNTILTQHLKMGNFSGPLQKSTQQLINLALSFHQKITSSFLPTAIKFHYIFNLRDLSNIFQGILFSTPECLKVPQDLVKLYLHESNRVYRDKMLEEKDFDTFDKMQTEMVKKFYDDMEEMLEQTKTMNMYCHFASGVGEPKYMPVQSWESLNKILVETLDNYNEVNAVMSLVLFEDAMCHICRINRILESPRGNALLVGVGGSGKQSLTRLAAFISSLDVFQITLRKGYGIPDLKVDLANQYIKAGVKNVGTVFLMTDAQVADEKFLVLVNDLLASGEIPDLFPDDEVENIISSVRNEVKSQGLMDTRENCWKFFIDRVRRQLKVALCFSPVGNKLRVRSRKFPAVVNCTAIDWFHEWPQEALESVSLRFLQETENIESSVKPSISKFMAYVHTSVNEMSKSYLSNERRYNYTTPKSFLEQIKLYQNLLDKKGKELSAKMERLENGLQKLNSTSAQVDDLKAKLAAQEVELKQKNDDADKLIQVVGVETEKVSKEKAIADEEEKKVAVIAEEVGRKQKDCEEDLAKAEPALAAAQEALNTLNKTNLTELKSFGAPPLAVTNVTAAVMVLTAPGGKVPKDRSWKAARVVMGKVDGFLDSLITFKKESIHENCIKAIQPYLQDPEFNPEFIASKSLAAAGLCSWVINIVKFFEVYCEVEPKRQALNKANAELAAAEEKLSSIKAKIAHLNENLAKLTAKFEKATADKLKCQQEAEATALTISLANRLVGGLASENVRWAESVRNFKLQESTLCGDVLLITAFVSYLGYFTRKYRQDLMDRMWRPYLGELKVPIPVTPSLDPLTMLTDDADIAAWQNEGLPADRMSTENATILTNCERWPLMVDPQLQGIKWIKNKYGEGLRVIRIGQRGYLDTLERALAGGEVVLIENIEESLDPVLGPLLGRETIKKGRYIKIGDKECEYSPNFRLILHTKLANPHYQPEMQAQCTLINFTVTRYGLEDQLLAAVVSMERPDLEELKSNLTKQQNGFKITLKTLEDNLLSRLSSASGNFLGDTALVENLEITKKTAAEIEEKVQEAKVTEAKINEAREHYRPAAARASLLYFIMNDLNKIHPMYQFSLKAFSVVFQQAVQKAPTDEVLKQRVNNLIDSITFSVFQYTTRGLFECDKLTYTAQLAFQILLMNKEINSTELDFLLRYPAQPGLTSPVDFLSNQSWGGIKALSTMDEFRNLDRDIEGSAKRWKKFVESECPEKEKFPQEWKNKSALQRLCMMRAIRPDRMTYAVRDFVEEKLGSKYVVGRSLDFATSYEESGPATPMFFILSPGVDPLKDVEKQGRKLGYTFDNCNFHNVSLGQGQEIVAEQALDLAAKEGHWVILQNIHLVAKWLGTLEKRLEQLSEGSHQNFRVFISAEPAGSPEGHIIPQGILENSIKITNEPPTGMHANLHKALDNFNQDTLEMCSKDSEFKSILFALCYFHAVVAERRKFGPQGWNRSYPFNTGDLTISVNVLFNYLEANAKVPFDDLRYLFGEIMYGGHITDDWDRRLCRTYLEEFIKSEMLEGALYLAPGFPIPRNMDYNGYHQYIDDTLPAESPYLYGLHPNAEIGFLTQTSEKLFRTVLEMQPRDSSAGEGGGVTREEKVKSTLDEILEKLPDEFNIPELMAKVEERTPYIVVAFQECERMNALTSEIKRSLRELDLGLKGELTMTSDMENLQNAIFLDQVPESWTKRAYPSMAGLAGWFVDLLSRIKELETWTGDFALPSAVWLAGFFNPQSFLTAIMQSMARKNEWPLDKMTLQCDVTKKNREDFSSPPREGAYVHGLFMEGARWDTPAGVIMDSRLKDLTPAMPVIFIKAVPVDKQETRNVYPCPVYKTRQRGPTYVWTFNLKTKENPSKWVLAGVALLLQI</sequence>